<name>A0AAV2FDK6_9ROSI</name>
<protein>
    <submittedName>
        <fullName evidence="2">Uncharacterized protein</fullName>
    </submittedName>
</protein>
<dbReference type="Proteomes" id="UP001497516">
    <property type="component" value="Chromosome 6"/>
</dbReference>
<feature type="region of interest" description="Disordered" evidence="1">
    <location>
        <begin position="1"/>
        <end position="45"/>
    </location>
</feature>
<evidence type="ECO:0000313" key="3">
    <source>
        <dbReference type="Proteomes" id="UP001497516"/>
    </source>
</evidence>
<feature type="compositionally biased region" description="Basic and acidic residues" evidence="1">
    <location>
        <begin position="33"/>
        <end position="45"/>
    </location>
</feature>
<dbReference type="EMBL" id="OZ034819">
    <property type="protein sequence ID" value="CAL1395878.1"/>
    <property type="molecule type" value="Genomic_DNA"/>
</dbReference>
<keyword evidence="3" id="KW-1185">Reference proteome</keyword>
<dbReference type="AlphaFoldDB" id="A0AAV2FDK6"/>
<accession>A0AAV2FDK6</accession>
<proteinExistence type="predicted"/>
<evidence type="ECO:0000256" key="1">
    <source>
        <dbReference type="SAM" id="MobiDB-lite"/>
    </source>
</evidence>
<gene>
    <name evidence="2" type="ORF">LTRI10_LOCUS36277</name>
</gene>
<evidence type="ECO:0000313" key="2">
    <source>
        <dbReference type="EMBL" id="CAL1395878.1"/>
    </source>
</evidence>
<reference evidence="2 3" key="1">
    <citation type="submission" date="2024-04" db="EMBL/GenBank/DDBJ databases">
        <authorList>
            <person name="Fracassetti M."/>
        </authorList>
    </citation>
    <scope>NUCLEOTIDE SEQUENCE [LARGE SCALE GENOMIC DNA]</scope>
</reference>
<organism evidence="2 3">
    <name type="scientific">Linum trigynum</name>
    <dbReference type="NCBI Taxonomy" id="586398"/>
    <lineage>
        <taxon>Eukaryota</taxon>
        <taxon>Viridiplantae</taxon>
        <taxon>Streptophyta</taxon>
        <taxon>Embryophyta</taxon>
        <taxon>Tracheophyta</taxon>
        <taxon>Spermatophyta</taxon>
        <taxon>Magnoliopsida</taxon>
        <taxon>eudicotyledons</taxon>
        <taxon>Gunneridae</taxon>
        <taxon>Pentapetalae</taxon>
        <taxon>rosids</taxon>
        <taxon>fabids</taxon>
        <taxon>Malpighiales</taxon>
        <taxon>Linaceae</taxon>
        <taxon>Linum</taxon>
    </lineage>
</organism>
<sequence>MEGANNPSVLVSPKEGRALMSSWKPQEDATVESDAKERERQLEQLSKEEFREKMLPELRNIRKSFLTTYKDAQADRTSATTAISKSMIRTTTEVEELTVALPSSCRPPLLPQSKKR</sequence>